<proteinExistence type="predicted"/>
<evidence type="ECO:0000256" key="3">
    <source>
        <dbReference type="SAM" id="SignalP"/>
    </source>
</evidence>
<keyword evidence="6" id="KW-1185">Reference proteome</keyword>
<organism evidence="5 6">
    <name type="scientific">Desulfatibacillum alkenivorans DSM 16219</name>
    <dbReference type="NCBI Taxonomy" id="1121393"/>
    <lineage>
        <taxon>Bacteria</taxon>
        <taxon>Pseudomonadati</taxon>
        <taxon>Thermodesulfobacteriota</taxon>
        <taxon>Desulfobacteria</taxon>
        <taxon>Desulfobacterales</taxon>
        <taxon>Desulfatibacillaceae</taxon>
        <taxon>Desulfatibacillum</taxon>
    </lineage>
</organism>
<dbReference type="SUPFAM" id="SSF48452">
    <property type="entry name" value="TPR-like"/>
    <property type="match status" value="1"/>
</dbReference>
<dbReference type="InterPro" id="IPR039565">
    <property type="entry name" value="BamD-like"/>
</dbReference>
<dbReference type="Pfam" id="PF13174">
    <property type="entry name" value="TPR_6"/>
    <property type="match status" value="1"/>
</dbReference>
<reference evidence="6" key="1">
    <citation type="submission" date="2016-11" db="EMBL/GenBank/DDBJ databases">
        <authorList>
            <person name="Varghese N."/>
            <person name="Submissions S."/>
        </authorList>
    </citation>
    <scope>NUCLEOTIDE SEQUENCE [LARGE SCALE GENOMIC DNA]</scope>
    <source>
        <strain evidence="6">DSM 16219</strain>
    </source>
</reference>
<keyword evidence="1 3" id="KW-0732">Signal</keyword>
<dbReference type="PROSITE" id="PS50005">
    <property type="entry name" value="TPR"/>
    <property type="match status" value="1"/>
</dbReference>
<dbReference type="RefSeq" id="WP_073471804.1">
    <property type="nucleotide sequence ID" value="NZ_FQZU01000001.1"/>
</dbReference>
<evidence type="ECO:0000313" key="6">
    <source>
        <dbReference type="Proteomes" id="UP000183994"/>
    </source>
</evidence>
<name>A0A1M6BV03_9BACT</name>
<accession>A0A1M6BV03</accession>
<keyword evidence="5" id="KW-0449">Lipoprotein</keyword>
<evidence type="ECO:0000256" key="1">
    <source>
        <dbReference type="ARBA" id="ARBA00022729"/>
    </source>
</evidence>
<feature type="domain" description="Outer membrane lipoprotein BamD-like" evidence="4">
    <location>
        <begin position="64"/>
        <end position="129"/>
    </location>
</feature>
<evidence type="ECO:0000256" key="2">
    <source>
        <dbReference type="PROSITE-ProRule" id="PRU00339"/>
    </source>
</evidence>
<dbReference type="InterPro" id="IPR019734">
    <property type="entry name" value="TPR_rpt"/>
</dbReference>
<dbReference type="Pfam" id="PF13525">
    <property type="entry name" value="YfiO"/>
    <property type="match status" value="1"/>
</dbReference>
<protein>
    <submittedName>
        <fullName evidence="5">Outer membrane lipoprotein</fullName>
    </submittedName>
</protein>
<dbReference type="OrthoDB" id="5491410at2"/>
<keyword evidence="2" id="KW-0802">TPR repeat</keyword>
<evidence type="ECO:0000313" key="5">
    <source>
        <dbReference type="EMBL" id="SHI52569.1"/>
    </source>
</evidence>
<feature type="repeat" description="TPR" evidence="2">
    <location>
        <begin position="26"/>
        <end position="59"/>
    </location>
</feature>
<dbReference type="Proteomes" id="UP000183994">
    <property type="component" value="Unassembled WGS sequence"/>
</dbReference>
<dbReference type="Gene3D" id="1.25.40.10">
    <property type="entry name" value="Tetratricopeptide repeat domain"/>
    <property type="match status" value="2"/>
</dbReference>
<feature type="signal peptide" evidence="3">
    <location>
        <begin position="1"/>
        <end position="18"/>
    </location>
</feature>
<evidence type="ECO:0000259" key="4">
    <source>
        <dbReference type="Pfam" id="PF13525"/>
    </source>
</evidence>
<dbReference type="STRING" id="1121393.SAMN02745216_00078"/>
<sequence length="303" mass="32723">MVPALIVFLAIVCAPALANQTLTIDADSQLAFAESYFSQGEYYRAVSEYRRFLYFFPNDGRAPQAALRIGQSYYLGQDYEEAQKALESMAAQYPQSPLAAQASLLICQCSVKIQDYEQARSCLSDVVQNAGPGELAQKARYDAGWVYVLEGDFSAAAGVFKSMDRSVWDKYRIPALVAEIDKAGDLQYKSPGTAGVLAVVPGLGHVYTNRYQDAAIAFLLNAGLIIAAYESFDNDQEALGSVIGVVGFGFYAGNIYSAASSAHKYNRRQKAAFTKSLEQVKVRVSAGALPDGTGQGASLTIPF</sequence>
<gene>
    <name evidence="5" type="ORF">SAMN02745216_00078</name>
</gene>
<dbReference type="EMBL" id="FQZU01000001">
    <property type="protein sequence ID" value="SHI52569.1"/>
    <property type="molecule type" value="Genomic_DNA"/>
</dbReference>
<feature type="chain" id="PRO_5012657881" evidence="3">
    <location>
        <begin position="19"/>
        <end position="303"/>
    </location>
</feature>
<dbReference type="InterPro" id="IPR011990">
    <property type="entry name" value="TPR-like_helical_dom_sf"/>
</dbReference>
<dbReference type="AlphaFoldDB" id="A0A1M6BV03"/>